<organism evidence="3 4">
    <name type="scientific">Kalanchoe fedtschenkoi</name>
    <name type="common">Lavender scallops</name>
    <name type="synonym">South American air plant</name>
    <dbReference type="NCBI Taxonomy" id="63787"/>
    <lineage>
        <taxon>Eukaryota</taxon>
        <taxon>Viridiplantae</taxon>
        <taxon>Streptophyta</taxon>
        <taxon>Embryophyta</taxon>
        <taxon>Tracheophyta</taxon>
        <taxon>Spermatophyta</taxon>
        <taxon>Magnoliopsida</taxon>
        <taxon>eudicotyledons</taxon>
        <taxon>Gunneridae</taxon>
        <taxon>Pentapetalae</taxon>
        <taxon>Saxifragales</taxon>
        <taxon>Crassulaceae</taxon>
        <taxon>Kalanchoe</taxon>
    </lineage>
</organism>
<dbReference type="Proteomes" id="UP000594263">
    <property type="component" value="Unplaced"/>
</dbReference>
<reference evidence="3" key="1">
    <citation type="submission" date="2021-01" db="UniProtKB">
        <authorList>
            <consortium name="EnsemblPlants"/>
        </authorList>
    </citation>
    <scope>IDENTIFICATION</scope>
</reference>
<proteinExistence type="predicted"/>
<evidence type="ECO:0000313" key="3">
    <source>
        <dbReference type="EnsemblPlants" id="Kaladp0019s0006.1.v1.1"/>
    </source>
</evidence>
<dbReference type="InterPro" id="IPR022227">
    <property type="entry name" value="DUF3754"/>
</dbReference>
<sequence>MTWTGFITPTSETSSELETEEAASEPYARPIFLPRISLSDIWRPATLKACGNDMWKMLKTSVSILFSKSTLQEPAFQELILLYAKDTGEDDTTDEVKIPSLEIKIYENIPIPDIPVIFPHKKLSFRIIDTVRLDAATIVGLLAYFINYKFESISSSPSAVLLDIVAITALIIYVTRVVLGYKQTWDRYQLLVNRTLYEKTLASGFGAVHFLLDASEQQQYKEAILAYAVLLRSRKGEVRCRASIGDQCEKFMYQVFKKKVKMPTDKAISTLVRLGLVTESLVDGTMYPQALSCSDAYDALTRRWNNLFK</sequence>
<dbReference type="AlphaFoldDB" id="A0A7N0T244"/>
<accession>A0A7N0T244</accession>
<dbReference type="PANTHER" id="PTHR33645:SF2">
    <property type="entry name" value="FAMILY PROTEIN, PUTATIVE (DUF3754)-RELATED"/>
    <property type="match status" value="1"/>
</dbReference>
<keyword evidence="2" id="KW-1133">Transmembrane helix</keyword>
<dbReference type="PANTHER" id="PTHR33645">
    <property type="entry name" value="AMINOPEPTIDASE (DUF3754)"/>
    <property type="match status" value="1"/>
</dbReference>
<dbReference type="Gramene" id="Kaladp0019s0006.1.v1.1">
    <property type="protein sequence ID" value="Kaladp0019s0006.1.v1.1"/>
    <property type="gene ID" value="Kaladp0019s0006.v1.1"/>
</dbReference>
<evidence type="ECO:0000256" key="1">
    <source>
        <dbReference type="SAM" id="MobiDB-lite"/>
    </source>
</evidence>
<feature type="transmembrane region" description="Helical" evidence="2">
    <location>
        <begin position="131"/>
        <end position="148"/>
    </location>
</feature>
<evidence type="ECO:0000256" key="2">
    <source>
        <dbReference type="SAM" id="Phobius"/>
    </source>
</evidence>
<keyword evidence="2" id="KW-0812">Transmembrane</keyword>
<name>A0A7N0T244_KALFE</name>
<dbReference type="Pfam" id="PF12576">
    <property type="entry name" value="DUF3754"/>
    <property type="match status" value="1"/>
</dbReference>
<feature type="transmembrane region" description="Helical" evidence="2">
    <location>
        <begin position="160"/>
        <end position="179"/>
    </location>
</feature>
<evidence type="ECO:0000313" key="4">
    <source>
        <dbReference type="Proteomes" id="UP000594263"/>
    </source>
</evidence>
<protein>
    <submittedName>
        <fullName evidence="3">Uncharacterized protein</fullName>
    </submittedName>
</protein>
<keyword evidence="2" id="KW-0472">Membrane</keyword>
<dbReference type="EnsemblPlants" id="Kaladp0019s0006.1.v1.1">
    <property type="protein sequence ID" value="Kaladp0019s0006.1.v1.1"/>
    <property type="gene ID" value="Kaladp0019s0006.v1.1"/>
</dbReference>
<dbReference type="OMA" id="ICGNDIW"/>
<keyword evidence="4" id="KW-1185">Reference proteome</keyword>
<feature type="region of interest" description="Disordered" evidence="1">
    <location>
        <begin position="1"/>
        <end position="22"/>
    </location>
</feature>